<accession>A0AAN9Z2L7</accession>
<dbReference type="Proteomes" id="UP001378592">
    <property type="component" value="Unassembled WGS sequence"/>
</dbReference>
<evidence type="ECO:0000313" key="5">
    <source>
        <dbReference type="EMBL" id="KAK7793853.1"/>
    </source>
</evidence>
<evidence type="ECO:0000256" key="4">
    <source>
        <dbReference type="ARBA" id="ARBA00023242"/>
    </source>
</evidence>
<protein>
    <recommendedName>
        <fullName evidence="3">Integrator complex subunit 10</fullName>
    </recommendedName>
</protein>
<evidence type="ECO:0000313" key="6">
    <source>
        <dbReference type="Proteomes" id="UP001378592"/>
    </source>
</evidence>
<dbReference type="GO" id="GO:0032039">
    <property type="term" value="C:integrator complex"/>
    <property type="evidence" value="ECO:0007669"/>
    <property type="project" value="InterPro"/>
</dbReference>
<proteinExistence type="inferred from homology"/>
<dbReference type="AlphaFoldDB" id="A0AAN9Z2L7"/>
<dbReference type="PANTHER" id="PTHR16055:SF2">
    <property type="entry name" value="INTEGRATOR COMPLEX SUBUNIT 10"/>
    <property type="match status" value="1"/>
</dbReference>
<dbReference type="PANTHER" id="PTHR16055">
    <property type="entry name" value="INTEGRATOR COMPLEX SUBUNIT 10"/>
    <property type="match status" value="1"/>
</dbReference>
<dbReference type="GO" id="GO:0016180">
    <property type="term" value="P:snRNA processing"/>
    <property type="evidence" value="ECO:0007669"/>
    <property type="project" value="InterPro"/>
</dbReference>
<sequence length="656" mass="75148">MSPVSFDPNSVTDEEYLVLKAKSVLSHDPCAAKAWMITAKTLFPSNFGVQFEAYQIEKSARSVKEAAKCFGDIFKNFQEERELWQEIQALTTALRSENGDSNYSFLREMFSHIPQDVQRDLLLVSADRSEDTMEHCRLLLLLLRQFPRSVVEHGPPLVDTLMTAEKHSHYQNAVNCYRKLLVCDLLPLLGSSLVELPAKQLFRLLHKSIEFYLAYLMLPNKTIEDLPDVESKIDDPWKNLFAIQEMTAKKLGWELSSLSSGTWSKDSYWQKLLQFRQTTVQTDDPTYMKHMILLYYTTTFFLFCLHEYVVSLETGVGDMPLLLVEAFCSRQDQEDSIGEPKAKRRKLDGDESSTPLITVAKPPVGQSVPPVVHNYIMAVRCWDLLHSTEYLEREFTKLSQHLRLNNTWLQGFLIDTAIYKGKFQEAIEKILFQETTASTDCLQKNLRLASTYHCLGQHSACMEHVLQIVNALPVPVTSLQLSLSLQQPSRSGRHLHYLPMHRTQILQYCVKLLVSALKQSLSKPNVDADLIMGHIFTLLQFDWPLEEDLAIQLLERIHQHGSFSYSLFQTYIINVDLLEEFMYLSTEQGGSVGLDVVPTTQTVSQRRISTRGVDKGVKEDFKQAMKRQAARSEEPLDSLIIKFLGNERELLLHSLL</sequence>
<keyword evidence="4" id="KW-0539">Nucleus</keyword>
<evidence type="ECO:0000256" key="3">
    <source>
        <dbReference type="ARBA" id="ARBA00016811"/>
    </source>
</evidence>
<reference evidence="5 6" key="1">
    <citation type="submission" date="2024-03" db="EMBL/GenBank/DDBJ databases">
        <title>The genome assembly and annotation of the cricket Gryllus longicercus Weissman &amp; Gray.</title>
        <authorList>
            <person name="Szrajer S."/>
            <person name="Gray D."/>
            <person name="Ylla G."/>
        </authorList>
    </citation>
    <scope>NUCLEOTIDE SEQUENCE [LARGE SCALE GENOMIC DNA]</scope>
    <source>
        <strain evidence="5">DAG 2021-001</strain>
        <tissue evidence="5">Whole body minus gut</tissue>
    </source>
</reference>
<evidence type="ECO:0000256" key="2">
    <source>
        <dbReference type="ARBA" id="ARBA00010391"/>
    </source>
</evidence>
<dbReference type="PRINTS" id="PR02106">
    <property type="entry name" value="INTSUBUNIT10"/>
</dbReference>
<comment type="similarity">
    <text evidence="2">Belongs to the Integrator subunit 10 family.</text>
</comment>
<dbReference type="InterPro" id="IPR026164">
    <property type="entry name" value="Int_cplx_su10"/>
</dbReference>
<name>A0AAN9Z2L7_9ORTH</name>
<comment type="caution">
    <text evidence="5">The sequence shown here is derived from an EMBL/GenBank/DDBJ whole genome shotgun (WGS) entry which is preliminary data.</text>
</comment>
<evidence type="ECO:0000256" key="1">
    <source>
        <dbReference type="ARBA" id="ARBA00004123"/>
    </source>
</evidence>
<dbReference type="EMBL" id="JAZDUA010000358">
    <property type="protein sequence ID" value="KAK7793853.1"/>
    <property type="molecule type" value="Genomic_DNA"/>
</dbReference>
<gene>
    <name evidence="5" type="ORF">R5R35_014136</name>
</gene>
<comment type="subcellular location">
    <subcellularLocation>
        <location evidence="1">Nucleus</location>
    </subcellularLocation>
</comment>
<organism evidence="5 6">
    <name type="scientific">Gryllus longicercus</name>
    <dbReference type="NCBI Taxonomy" id="2509291"/>
    <lineage>
        <taxon>Eukaryota</taxon>
        <taxon>Metazoa</taxon>
        <taxon>Ecdysozoa</taxon>
        <taxon>Arthropoda</taxon>
        <taxon>Hexapoda</taxon>
        <taxon>Insecta</taxon>
        <taxon>Pterygota</taxon>
        <taxon>Neoptera</taxon>
        <taxon>Polyneoptera</taxon>
        <taxon>Orthoptera</taxon>
        <taxon>Ensifera</taxon>
        <taxon>Gryllidea</taxon>
        <taxon>Grylloidea</taxon>
        <taxon>Gryllidae</taxon>
        <taxon>Gryllinae</taxon>
        <taxon>Gryllus</taxon>
    </lineage>
</organism>
<keyword evidence="6" id="KW-1185">Reference proteome</keyword>
<dbReference type="Pfam" id="PF21045">
    <property type="entry name" value="INT10"/>
    <property type="match status" value="2"/>
</dbReference>